<comment type="similarity">
    <text evidence="1">Belongs to the peptidase S33 family.</text>
</comment>
<evidence type="ECO:0000256" key="2">
    <source>
        <dbReference type="ARBA" id="ARBA00022801"/>
    </source>
</evidence>
<dbReference type="GO" id="GO:0097176">
    <property type="term" value="P:epoxide metabolic process"/>
    <property type="evidence" value="ECO:0007669"/>
    <property type="project" value="TreeGrafter"/>
</dbReference>
<dbReference type="PANTHER" id="PTHR21661">
    <property type="entry name" value="EPOXIDE HYDROLASE 1-RELATED"/>
    <property type="match status" value="1"/>
</dbReference>
<evidence type="ECO:0000313" key="4">
    <source>
        <dbReference type="WBParaSite" id="L893_g14024.t1"/>
    </source>
</evidence>
<dbReference type="GO" id="GO:0004301">
    <property type="term" value="F:epoxide hydrolase activity"/>
    <property type="evidence" value="ECO:0007669"/>
    <property type="project" value="TreeGrafter"/>
</dbReference>
<dbReference type="AlphaFoldDB" id="A0A1I7Y9J0"/>
<keyword evidence="3" id="KW-1185">Reference proteome</keyword>
<evidence type="ECO:0000256" key="1">
    <source>
        <dbReference type="ARBA" id="ARBA00010088"/>
    </source>
</evidence>
<keyword evidence="2" id="KW-0378">Hydrolase</keyword>
<protein>
    <submittedName>
        <fullName evidence="4">Epoxide hydrolase</fullName>
    </submittedName>
</protein>
<dbReference type="Proteomes" id="UP000095287">
    <property type="component" value="Unplaced"/>
</dbReference>
<dbReference type="WBParaSite" id="L893_g14024.t1">
    <property type="protein sequence ID" value="L893_g14024.t1"/>
    <property type="gene ID" value="L893_g14024"/>
</dbReference>
<dbReference type="InterPro" id="IPR029058">
    <property type="entry name" value="AB_hydrolase_fold"/>
</dbReference>
<sequence length="77" mass="8503">MDPLGKKYLTVPTGYACFRHDFPNPIPEEIVAANANLTHFKEYPDGGHFAAFEAPKSVATDVFAFVGKVEQLYNGKI</sequence>
<proteinExistence type="inferred from homology"/>
<reference evidence="4" key="1">
    <citation type="submission" date="2016-11" db="UniProtKB">
        <authorList>
            <consortium name="WormBaseParasite"/>
        </authorList>
    </citation>
    <scope>IDENTIFICATION</scope>
</reference>
<dbReference type="PANTHER" id="PTHR21661:SF35">
    <property type="entry name" value="EPOXIDE HYDROLASE"/>
    <property type="match status" value="1"/>
</dbReference>
<accession>A0A1I7Y9J0</accession>
<dbReference type="Gene3D" id="3.40.50.1820">
    <property type="entry name" value="alpha/beta hydrolase"/>
    <property type="match status" value="1"/>
</dbReference>
<name>A0A1I7Y9J0_9BILA</name>
<dbReference type="SUPFAM" id="SSF53474">
    <property type="entry name" value="alpha/beta-Hydrolases"/>
    <property type="match status" value="1"/>
</dbReference>
<evidence type="ECO:0000313" key="3">
    <source>
        <dbReference type="Proteomes" id="UP000095287"/>
    </source>
</evidence>
<organism evidence="3 4">
    <name type="scientific">Steinernema glaseri</name>
    <dbReference type="NCBI Taxonomy" id="37863"/>
    <lineage>
        <taxon>Eukaryota</taxon>
        <taxon>Metazoa</taxon>
        <taxon>Ecdysozoa</taxon>
        <taxon>Nematoda</taxon>
        <taxon>Chromadorea</taxon>
        <taxon>Rhabditida</taxon>
        <taxon>Tylenchina</taxon>
        <taxon>Panagrolaimomorpha</taxon>
        <taxon>Strongyloidoidea</taxon>
        <taxon>Steinernematidae</taxon>
        <taxon>Steinernema</taxon>
    </lineage>
</organism>